<keyword evidence="6 7" id="KW-0472">Membrane</keyword>
<comment type="caution">
    <text evidence="9">The sequence shown here is derived from an EMBL/GenBank/DDBJ whole genome shotgun (WGS) entry which is preliminary data.</text>
</comment>
<evidence type="ECO:0000256" key="7">
    <source>
        <dbReference type="RuleBase" id="RU367016"/>
    </source>
</evidence>
<evidence type="ECO:0000256" key="6">
    <source>
        <dbReference type="ARBA" id="ARBA00023136"/>
    </source>
</evidence>
<feature type="domain" description="VTT" evidence="8">
    <location>
        <begin position="35"/>
        <end position="160"/>
    </location>
</feature>
<evidence type="ECO:0000256" key="2">
    <source>
        <dbReference type="ARBA" id="ARBA00010792"/>
    </source>
</evidence>
<dbReference type="Pfam" id="PF09335">
    <property type="entry name" value="VTT_dom"/>
    <property type="match status" value="1"/>
</dbReference>
<dbReference type="InterPro" id="IPR032816">
    <property type="entry name" value="VTT_dom"/>
</dbReference>
<feature type="transmembrane region" description="Helical" evidence="7">
    <location>
        <begin position="145"/>
        <end position="165"/>
    </location>
</feature>
<keyword evidence="3 7" id="KW-1003">Cell membrane</keyword>
<feature type="transmembrane region" description="Helical" evidence="7">
    <location>
        <begin position="12"/>
        <end position="35"/>
    </location>
</feature>
<dbReference type="InterPro" id="IPR032818">
    <property type="entry name" value="DedA-like"/>
</dbReference>
<accession>A0ABP6RPF0</accession>
<dbReference type="PANTHER" id="PTHR30353:SF0">
    <property type="entry name" value="TRANSMEMBRANE PROTEIN"/>
    <property type="match status" value="1"/>
</dbReference>
<reference evidence="10" key="1">
    <citation type="journal article" date="2019" name="Int. J. Syst. Evol. Microbiol.">
        <title>The Global Catalogue of Microorganisms (GCM) 10K type strain sequencing project: providing services to taxonomists for standard genome sequencing and annotation.</title>
        <authorList>
            <consortium name="The Broad Institute Genomics Platform"/>
            <consortium name="The Broad Institute Genome Sequencing Center for Infectious Disease"/>
            <person name="Wu L."/>
            <person name="Ma J."/>
        </authorList>
    </citation>
    <scope>NUCLEOTIDE SEQUENCE [LARGE SCALE GENOMIC DNA]</scope>
    <source>
        <strain evidence="10">JCM 9687</strain>
    </source>
</reference>
<gene>
    <name evidence="9" type="ORF">GCM10020366_21570</name>
</gene>
<comment type="subcellular location">
    <subcellularLocation>
        <location evidence="1 7">Cell membrane</location>
        <topology evidence="1 7">Multi-pass membrane protein</topology>
    </subcellularLocation>
</comment>
<evidence type="ECO:0000313" key="9">
    <source>
        <dbReference type="EMBL" id="GAA3356660.1"/>
    </source>
</evidence>
<keyword evidence="4 7" id="KW-0812">Transmembrane</keyword>
<feature type="transmembrane region" description="Helical" evidence="7">
    <location>
        <begin position="171"/>
        <end position="190"/>
    </location>
</feature>
<keyword evidence="10" id="KW-1185">Reference proteome</keyword>
<comment type="similarity">
    <text evidence="2 7">Belongs to the DedA family.</text>
</comment>
<sequence length="217" mass="23264">MKEAVLDVLTTLLGSPWWYVALFSFSAIDGFFPVVPSESLVITAGVFAANGTTNLALVIAVSAAGAVLGDHVSYFVGRFAGAKLLRHLRTAPRRRAGFDWASSTLAERGGLILVIARYIPGGRTVTTLTAGMVGYPLYRFTCFDLLAGVSWGVYSGLIGYSGGIAFERNPILGLLFGLGLALSVTVLVEAGRWLYRRRRPESDEAEPENSDPVTSSR</sequence>
<name>A0ABP6RPF0_9PSEU</name>
<proteinExistence type="inferred from homology"/>
<dbReference type="RefSeq" id="WP_344925941.1">
    <property type="nucleotide sequence ID" value="NZ_BAAAYK010000038.1"/>
</dbReference>
<keyword evidence="5 7" id="KW-1133">Transmembrane helix</keyword>
<evidence type="ECO:0000256" key="1">
    <source>
        <dbReference type="ARBA" id="ARBA00004651"/>
    </source>
</evidence>
<dbReference type="PANTHER" id="PTHR30353">
    <property type="entry name" value="INNER MEMBRANE PROTEIN DEDA-RELATED"/>
    <property type="match status" value="1"/>
</dbReference>
<evidence type="ECO:0000256" key="4">
    <source>
        <dbReference type="ARBA" id="ARBA00022692"/>
    </source>
</evidence>
<protein>
    <submittedName>
        <fullName evidence="9">VTT domain-containing protein</fullName>
    </submittedName>
</protein>
<evidence type="ECO:0000259" key="8">
    <source>
        <dbReference type="Pfam" id="PF09335"/>
    </source>
</evidence>
<evidence type="ECO:0000256" key="5">
    <source>
        <dbReference type="ARBA" id="ARBA00022989"/>
    </source>
</evidence>
<dbReference type="EMBL" id="BAAAYK010000038">
    <property type="protein sequence ID" value="GAA3356660.1"/>
    <property type="molecule type" value="Genomic_DNA"/>
</dbReference>
<dbReference type="Proteomes" id="UP001500483">
    <property type="component" value="Unassembled WGS sequence"/>
</dbReference>
<evidence type="ECO:0000256" key="3">
    <source>
        <dbReference type="ARBA" id="ARBA00022475"/>
    </source>
</evidence>
<organism evidence="9 10">
    <name type="scientific">Saccharopolyspora gregorii</name>
    <dbReference type="NCBI Taxonomy" id="33914"/>
    <lineage>
        <taxon>Bacteria</taxon>
        <taxon>Bacillati</taxon>
        <taxon>Actinomycetota</taxon>
        <taxon>Actinomycetes</taxon>
        <taxon>Pseudonocardiales</taxon>
        <taxon>Pseudonocardiaceae</taxon>
        <taxon>Saccharopolyspora</taxon>
    </lineage>
</organism>
<evidence type="ECO:0000313" key="10">
    <source>
        <dbReference type="Proteomes" id="UP001500483"/>
    </source>
</evidence>
<feature type="transmembrane region" description="Helical" evidence="7">
    <location>
        <begin position="55"/>
        <end position="76"/>
    </location>
</feature>